<accession>A0A7K4JWH1</accession>
<keyword evidence="3" id="KW-1185">Reference proteome</keyword>
<evidence type="ECO:0000313" key="3">
    <source>
        <dbReference type="Proteomes" id="UP000545332"/>
    </source>
</evidence>
<dbReference type="AlphaFoldDB" id="A0A7K4JWH1"/>
<gene>
    <name evidence="2" type="primary">Wdr93_1</name>
    <name evidence="2" type="ORF">CRYSOU_R15178</name>
</gene>
<organism evidence="2 3">
    <name type="scientific">Crypturellus soui</name>
    <dbReference type="NCBI Taxonomy" id="458187"/>
    <lineage>
        <taxon>Eukaryota</taxon>
        <taxon>Metazoa</taxon>
        <taxon>Chordata</taxon>
        <taxon>Craniata</taxon>
        <taxon>Vertebrata</taxon>
        <taxon>Euteleostomi</taxon>
        <taxon>Archelosauria</taxon>
        <taxon>Archosauria</taxon>
        <taxon>Dinosauria</taxon>
        <taxon>Saurischia</taxon>
        <taxon>Theropoda</taxon>
        <taxon>Coelurosauria</taxon>
        <taxon>Aves</taxon>
        <taxon>Palaeognathae</taxon>
        <taxon>Tinamiformes</taxon>
        <taxon>Tinamidae</taxon>
        <taxon>Crypturellus</taxon>
    </lineage>
</organism>
<feature type="chain" id="PRO_5029830364" evidence="1">
    <location>
        <begin position="19"/>
        <end position="154"/>
    </location>
</feature>
<sequence length="154" mass="17634">SVTLLFQALVFSWDGTVSLLDTTTSHTICYFNTPPSHAVASPWQPVFTVDPADQCLILRGDKQQANILAQSTASHSSIFLFDFNSYLLKESLPMEPDLPDKPLQDLPWMERCNIFFHDCLRGLEGEMPEYWSRLQAHAAAMDKKREREKERKSE</sequence>
<dbReference type="Proteomes" id="UP000545332">
    <property type="component" value="Unassembled WGS sequence"/>
</dbReference>
<dbReference type="EMBL" id="VWPX01000546">
    <property type="protein sequence ID" value="NWI08423.1"/>
    <property type="molecule type" value="Genomic_DNA"/>
</dbReference>
<protein>
    <submittedName>
        <fullName evidence="2">WDR93 protein</fullName>
    </submittedName>
</protein>
<feature type="non-terminal residue" evidence="2">
    <location>
        <position position="154"/>
    </location>
</feature>
<name>A0A7K4JWH1_9AVES</name>
<comment type="caution">
    <text evidence="2">The sequence shown here is derived from an EMBL/GenBank/DDBJ whole genome shotgun (WGS) entry which is preliminary data.</text>
</comment>
<feature type="signal peptide" evidence="1">
    <location>
        <begin position="1"/>
        <end position="18"/>
    </location>
</feature>
<evidence type="ECO:0000313" key="2">
    <source>
        <dbReference type="EMBL" id="NWI08423.1"/>
    </source>
</evidence>
<keyword evidence="1" id="KW-0732">Signal</keyword>
<feature type="non-terminal residue" evidence="2">
    <location>
        <position position="1"/>
    </location>
</feature>
<dbReference type="OrthoDB" id="547231at2759"/>
<evidence type="ECO:0000256" key="1">
    <source>
        <dbReference type="SAM" id="SignalP"/>
    </source>
</evidence>
<proteinExistence type="predicted"/>
<reference evidence="2 3" key="1">
    <citation type="submission" date="2019-09" db="EMBL/GenBank/DDBJ databases">
        <title>Bird 10,000 Genomes (B10K) Project - Family phase.</title>
        <authorList>
            <person name="Zhang G."/>
        </authorList>
    </citation>
    <scope>NUCLEOTIDE SEQUENCE [LARGE SCALE GENOMIC DNA]</scope>
    <source>
        <strain evidence="2">B10K-MSB-42743</strain>
        <tissue evidence="2">Heart</tissue>
    </source>
</reference>